<comment type="caution">
    <text evidence="1">The sequence shown here is derived from an EMBL/GenBank/DDBJ whole genome shotgun (WGS) entry which is preliminary data.</text>
</comment>
<dbReference type="Gene3D" id="2.60.120.620">
    <property type="entry name" value="q2cbj1_9rhob like domain"/>
    <property type="match status" value="1"/>
</dbReference>
<dbReference type="EMBL" id="SWFS01000286">
    <property type="protein sequence ID" value="KAA8911369.1"/>
    <property type="molecule type" value="Genomic_DNA"/>
</dbReference>
<proteinExistence type="predicted"/>
<dbReference type="InterPro" id="IPR051961">
    <property type="entry name" value="Fungal_Metabolite_Diox"/>
</dbReference>
<reference evidence="1" key="1">
    <citation type="journal article" date="2019" name="G3 (Bethesda)">
        <title>Genome Assemblies of Two Rare Opportunistic Yeast Pathogens: Diutina rugosa (syn. Candida rugosa) and Trichomonascus ciferrii (syn. Candida ciferrii).</title>
        <authorList>
            <person name="Mixao V."/>
            <person name="Saus E."/>
            <person name="Hansen A.P."/>
            <person name="Lass-Florl C."/>
            <person name="Gabaldon T."/>
        </authorList>
    </citation>
    <scope>NUCLEOTIDE SEQUENCE</scope>
    <source>
        <strain evidence="1">CBS 4856</strain>
    </source>
</reference>
<keyword evidence="2" id="KW-1185">Reference proteome</keyword>
<dbReference type="PANTHER" id="PTHR37563:SF2">
    <property type="entry name" value="PHYTANOYL-COA DIOXYGENASE FAMILY PROTEIN (AFU_ORTHOLOGUE AFUA_2G03330)"/>
    <property type="match status" value="1"/>
</dbReference>
<dbReference type="Pfam" id="PF05721">
    <property type="entry name" value="PhyH"/>
    <property type="match status" value="1"/>
</dbReference>
<sequence length="314" mass="35928">MSVVRVSASKEEVESGGWGVDNLRRIVEGMHNDGLLVLEGLIDPEHMDRMNEFMVEDGLRIRSETKYLNFGTENVQQSPPLHKHELVYSDVFENSLLFDAVKHILGPEAKWDFISGNTALPRSTKKQPVHSDERCAYMQSTFYLIANIPLIDVGPETGVTQLWPATHRFRSDEYYHRHSEALPEFLDQQEKTNPPIQPVLKRGSIVLRDLTLWHCGMPNPSDQVRCMIALGFSAKWWKNECYFKVPDAETESRLINSAKQHGIVAKPMIISQNYHVEKDKHDFNLGETDGALKARASRQKEQEQMDRISIDQTA</sequence>
<evidence type="ECO:0008006" key="3">
    <source>
        <dbReference type="Google" id="ProtNLM"/>
    </source>
</evidence>
<organism evidence="1 2">
    <name type="scientific">Trichomonascus ciferrii</name>
    <dbReference type="NCBI Taxonomy" id="44093"/>
    <lineage>
        <taxon>Eukaryota</taxon>
        <taxon>Fungi</taxon>
        <taxon>Dikarya</taxon>
        <taxon>Ascomycota</taxon>
        <taxon>Saccharomycotina</taxon>
        <taxon>Dipodascomycetes</taxon>
        <taxon>Dipodascales</taxon>
        <taxon>Trichomonascaceae</taxon>
        <taxon>Trichomonascus</taxon>
        <taxon>Trichomonascus ciferrii complex</taxon>
    </lineage>
</organism>
<dbReference type="InterPro" id="IPR008775">
    <property type="entry name" value="Phytyl_CoA_dOase-like"/>
</dbReference>
<name>A0A642V7U9_9ASCO</name>
<evidence type="ECO:0000313" key="1">
    <source>
        <dbReference type="EMBL" id="KAA8911369.1"/>
    </source>
</evidence>
<dbReference type="AlphaFoldDB" id="A0A642V7U9"/>
<gene>
    <name evidence="1" type="ORF">TRICI_003835</name>
</gene>
<dbReference type="OrthoDB" id="407832at2759"/>
<protein>
    <recommendedName>
        <fullName evidence="3">Phytanoyl-CoA dioxygenase</fullName>
    </recommendedName>
</protein>
<dbReference type="VEuPathDB" id="FungiDB:TRICI_003835"/>
<accession>A0A642V7U9</accession>
<dbReference type="PANTHER" id="PTHR37563">
    <property type="entry name" value="PHYTANOYL-COA DIOXYGENASE FAMILY PROTEIN (AFU_ORTHOLOGUE AFUA_2G03330)"/>
    <property type="match status" value="1"/>
</dbReference>
<dbReference type="Proteomes" id="UP000761534">
    <property type="component" value="Unassembled WGS sequence"/>
</dbReference>
<evidence type="ECO:0000313" key="2">
    <source>
        <dbReference type="Proteomes" id="UP000761534"/>
    </source>
</evidence>
<dbReference type="SUPFAM" id="SSF51197">
    <property type="entry name" value="Clavaminate synthase-like"/>
    <property type="match status" value="1"/>
</dbReference>